<dbReference type="Proteomes" id="UP000024635">
    <property type="component" value="Unassembled WGS sequence"/>
</dbReference>
<sequence>MSTVFVISTPNHLCVQDKTQRTHIATDGYKNTARMSSPDAYALPEPALSEPDGRGQTDLPARTAPALHPTLLFSQTFVGVECRFTSSRLLEKRLTSKVKFPVSALLKGSTRGNLDSEPICGW</sequence>
<protein>
    <submittedName>
        <fullName evidence="2">Uncharacterized protein</fullName>
    </submittedName>
</protein>
<reference evidence="3" key="1">
    <citation type="journal article" date="2015" name="Nat. Genet.">
        <title>The genome and transcriptome of the zoonotic hookworm Ancylostoma ceylanicum identify infection-specific gene families.</title>
        <authorList>
            <person name="Schwarz E.M."/>
            <person name="Hu Y."/>
            <person name="Antoshechkin I."/>
            <person name="Miller M.M."/>
            <person name="Sternberg P.W."/>
            <person name="Aroian R.V."/>
        </authorList>
    </citation>
    <scope>NUCLEOTIDE SEQUENCE</scope>
    <source>
        <strain evidence="3">HY135</strain>
    </source>
</reference>
<evidence type="ECO:0000313" key="2">
    <source>
        <dbReference type="EMBL" id="EYC41789.1"/>
    </source>
</evidence>
<dbReference type="EMBL" id="JARK01000157">
    <property type="protein sequence ID" value="EYC41789.1"/>
    <property type="molecule type" value="Genomic_DNA"/>
</dbReference>
<feature type="region of interest" description="Disordered" evidence="1">
    <location>
        <begin position="35"/>
        <end position="61"/>
    </location>
</feature>
<gene>
    <name evidence="2" type="primary">Acey_s0557.g3406</name>
    <name evidence="2" type="ORF">Y032_0557g3406</name>
</gene>
<proteinExistence type="predicted"/>
<dbReference type="AlphaFoldDB" id="A0A016WPN8"/>
<evidence type="ECO:0000256" key="1">
    <source>
        <dbReference type="SAM" id="MobiDB-lite"/>
    </source>
</evidence>
<evidence type="ECO:0000313" key="3">
    <source>
        <dbReference type="Proteomes" id="UP000024635"/>
    </source>
</evidence>
<organism evidence="2 3">
    <name type="scientific">Ancylostoma ceylanicum</name>
    <dbReference type="NCBI Taxonomy" id="53326"/>
    <lineage>
        <taxon>Eukaryota</taxon>
        <taxon>Metazoa</taxon>
        <taxon>Ecdysozoa</taxon>
        <taxon>Nematoda</taxon>
        <taxon>Chromadorea</taxon>
        <taxon>Rhabditida</taxon>
        <taxon>Rhabditina</taxon>
        <taxon>Rhabditomorpha</taxon>
        <taxon>Strongyloidea</taxon>
        <taxon>Ancylostomatidae</taxon>
        <taxon>Ancylostomatinae</taxon>
        <taxon>Ancylostoma</taxon>
    </lineage>
</organism>
<name>A0A016WPN8_9BILA</name>
<keyword evidence="3" id="KW-1185">Reference proteome</keyword>
<accession>A0A016WPN8</accession>
<comment type="caution">
    <text evidence="2">The sequence shown here is derived from an EMBL/GenBank/DDBJ whole genome shotgun (WGS) entry which is preliminary data.</text>
</comment>